<feature type="compositionally biased region" description="Basic and acidic residues" evidence="12">
    <location>
        <begin position="367"/>
        <end position="377"/>
    </location>
</feature>
<dbReference type="Proteomes" id="UP000092668">
    <property type="component" value="Unassembled WGS sequence"/>
</dbReference>
<evidence type="ECO:0000256" key="4">
    <source>
        <dbReference type="ARBA" id="ARBA00022670"/>
    </source>
</evidence>
<dbReference type="InterPro" id="IPR023834">
    <property type="entry name" value="T7SS_pept_S8A_mycosin"/>
</dbReference>
<feature type="compositionally biased region" description="Pro residues" evidence="12">
    <location>
        <begin position="382"/>
        <end position="394"/>
    </location>
</feature>
<feature type="domain" description="Peptidase S8/S53" evidence="15">
    <location>
        <begin position="84"/>
        <end position="355"/>
    </location>
</feature>
<dbReference type="STRING" id="354243.BST28_05280"/>
<dbReference type="InterPro" id="IPR000209">
    <property type="entry name" value="Peptidase_S8/S53_dom"/>
</dbReference>
<feature type="region of interest" description="Disordered" evidence="12">
    <location>
        <begin position="367"/>
        <end position="398"/>
    </location>
</feature>
<dbReference type="Gene3D" id="3.40.50.200">
    <property type="entry name" value="Peptidase S8/S53 domain"/>
    <property type="match status" value="1"/>
</dbReference>
<evidence type="ECO:0000256" key="7">
    <source>
        <dbReference type="ARBA" id="ARBA00022825"/>
    </source>
</evidence>
<evidence type="ECO:0000256" key="1">
    <source>
        <dbReference type="ARBA" id="ARBA00004162"/>
    </source>
</evidence>
<dbReference type="PROSITE" id="PS00136">
    <property type="entry name" value="SUBTILASE_ASP"/>
    <property type="match status" value="1"/>
</dbReference>
<comment type="subcellular location">
    <subcellularLocation>
        <location evidence="1">Cell membrane</location>
        <topology evidence="1">Single-pass membrane protein</topology>
    </subcellularLocation>
</comment>
<dbReference type="InterPro" id="IPR015500">
    <property type="entry name" value="Peptidase_S8_subtilisin-rel"/>
</dbReference>
<evidence type="ECO:0000256" key="3">
    <source>
        <dbReference type="ARBA" id="ARBA00022475"/>
    </source>
</evidence>
<keyword evidence="9 13" id="KW-0472">Membrane</keyword>
<dbReference type="PROSITE" id="PS00138">
    <property type="entry name" value="SUBTILASE_SER"/>
    <property type="match status" value="1"/>
</dbReference>
<keyword evidence="14" id="KW-0732">Signal</keyword>
<dbReference type="InterPro" id="IPR023827">
    <property type="entry name" value="Peptidase_S8_Asp-AS"/>
</dbReference>
<dbReference type="EMBL" id="LFOE01000003">
    <property type="protein sequence ID" value="OBY33067.1"/>
    <property type="molecule type" value="Genomic_DNA"/>
</dbReference>
<organism evidence="16 17">
    <name type="scientific">Mycolicibacter kumamotonensis</name>
    <dbReference type="NCBI Taxonomy" id="354243"/>
    <lineage>
        <taxon>Bacteria</taxon>
        <taxon>Bacillati</taxon>
        <taxon>Actinomycetota</taxon>
        <taxon>Actinomycetes</taxon>
        <taxon>Mycobacteriales</taxon>
        <taxon>Mycobacteriaceae</taxon>
        <taxon>Mycolicibacter</taxon>
    </lineage>
</organism>
<keyword evidence="8 13" id="KW-1133">Transmembrane helix</keyword>
<evidence type="ECO:0000313" key="16">
    <source>
        <dbReference type="EMBL" id="OBY33067.1"/>
    </source>
</evidence>
<comment type="caution">
    <text evidence="16">The sequence shown here is derived from an EMBL/GenBank/DDBJ whole genome shotgun (WGS) entry which is preliminary data.</text>
</comment>
<keyword evidence="3" id="KW-1003">Cell membrane</keyword>
<dbReference type="NCBIfam" id="TIGR03921">
    <property type="entry name" value="T7SS_mycosin"/>
    <property type="match status" value="1"/>
</dbReference>
<dbReference type="OrthoDB" id="9798386at2"/>
<dbReference type="PRINTS" id="PR00723">
    <property type="entry name" value="SUBTILISIN"/>
</dbReference>
<dbReference type="PROSITE" id="PS51892">
    <property type="entry name" value="SUBTILASE"/>
    <property type="match status" value="1"/>
</dbReference>
<keyword evidence="6 10" id="KW-0378">Hydrolase</keyword>
<evidence type="ECO:0000256" key="5">
    <source>
        <dbReference type="ARBA" id="ARBA00022692"/>
    </source>
</evidence>
<dbReference type="GO" id="GO:0006508">
    <property type="term" value="P:proteolysis"/>
    <property type="evidence" value="ECO:0007669"/>
    <property type="project" value="UniProtKB-KW"/>
</dbReference>
<comment type="similarity">
    <text evidence="2 10 11">Belongs to the peptidase S8 family.</text>
</comment>
<evidence type="ECO:0000256" key="13">
    <source>
        <dbReference type="SAM" id="Phobius"/>
    </source>
</evidence>
<dbReference type="PANTHER" id="PTHR43806">
    <property type="entry name" value="PEPTIDASE S8"/>
    <property type="match status" value="1"/>
</dbReference>
<keyword evidence="4 10" id="KW-0645">Protease</keyword>
<evidence type="ECO:0000256" key="12">
    <source>
        <dbReference type="SAM" id="MobiDB-lite"/>
    </source>
</evidence>
<keyword evidence="17" id="KW-1185">Reference proteome</keyword>
<dbReference type="InterPro" id="IPR036852">
    <property type="entry name" value="Peptidase_S8/S53_dom_sf"/>
</dbReference>
<evidence type="ECO:0000259" key="15">
    <source>
        <dbReference type="Pfam" id="PF00082"/>
    </source>
</evidence>
<protein>
    <submittedName>
        <fullName evidence="16">Serine protease</fullName>
    </submittedName>
</protein>
<dbReference type="InterPro" id="IPR023828">
    <property type="entry name" value="Peptidase_S8_Ser-AS"/>
</dbReference>
<evidence type="ECO:0000313" key="17">
    <source>
        <dbReference type="Proteomes" id="UP000092668"/>
    </source>
</evidence>
<feature type="transmembrane region" description="Helical" evidence="13">
    <location>
        <begin position="398"/>
        <end position="418"/>
    </location>
</feature>
<dbReference type="GO" id="GO:0004252">
    <property type="term" value="F:serine-type endopeptidase activity"/>
    <property type="evidence" value="ECO:0007669"/>
    <property type="project" value="UniProtKB-UniRule"/>
</dbReference>
<evidence type="ECO:0000256" key="10">
    <source>
        <dbReference type="PROSITE-ProRule" id="PRU01240"/>
    </source>
</evidence>
<dbReference type="Pfam" id="PF00082">
    <property type="entry name" value="Peptidase_S8"/>
    <property type="match status" value="1"/>
</dbReference>
<dbReference type="RefSeq" id="WP_065287240.1">
    <property type="nucleotide sequence ID" value="NZ_LFOE01000003.1"/>
</dbReference>
<evidence type="ECO:0000256" key="2">
    <source>
        <dbReference type="ARBA" id="ARBA00011073"/>
    </source>
</evidence>
<evidence type="ECO:0000256" key="8">
    <source>
        <dbReference type="ARBA" id="ARBA00022989"/>
    </source>
</evidence>
<reference evidence="16 17" key="1">
    <citation type="submission" date="2015-06" db="EMBL/GenBank/DDBJ databases">
        <title>Genome sequence of Mycobacterium kumamotonense strain Roo.</title>
        <authorList>
            <person name="Greninger A.L."/>
            <person name="Cunningham G."/>
            <person name="Miller S."/>
        </authorList>
    </citation>
    <scope>NUCLEOTIDE SEQUENCE [LARGE SCALE GENOMIC DNA]</scope>
    <source>
        <strain evidence="16 17">Roo</strain>
    </source>
</reference>
<feature type="chain" id="PRO_5008614186" evidence="14">
    <location>
        <begin position="28"/>
        <end position="436"/>
    </location>
</feature>
<dbReference type="InterPro" id="IPR050131">
    <property type="entry name" value="Peptidase_S8_subtilisin-like"/>
</dbReference>
<feature type="active site" description="Charge relay system" evidence="10">
    <location>
        <position position="308"/>
    </location>
</feature>
<evidence type="ECO:0000256" key="6">
    <source>
        <dbReference type="ARBA" id="ARBA00022801"/>
    </source>
</evidence>
<gene>
    <name evidence="16" type="ORF">ACT18_04365</name>
</gene>
<dbReference type="AlphaFoldDB" id="A0A1B8SK17"/>
<feature type="active site" description="Charge relay system" evidence="10">
    <location>
        <position position="124"/>
    </location>
</feature>
<keyword evidence="7 10" id="KW-0720">Serine protease</keyword>
<dbReference type="SUPFAM" id="SSF52743">
    <property type="entry name" value="Subtilisin-like"/>
    <property type="match status" value="1"/>
</dbReference>
<dbReference type="PATRIC" id="fig|354243.3.peg.922"/>
<evidence type="ECO:0000256" key="9">
    <source>
        <dbReference type="ARBA" id="ARBA00023136"/>
    </source>
</evidence>
<name>A0A1B8SK17_9MYCO</name>
<dbReference type="PANTHER" id="PTHR43806:SF11">
    <property type="entry name" value="CEREVISIN-RELATED"/>
    <property type="match status" value="1"/>
</dbReference>
<dbReference type="GO" id="GO:0005886">
    <property type="term" value="C:plasma membrane"/>
    <property type="evidence" value="ECO:0007669"/>
    <property type="project" value="UniProtKB-SubCell"/>
</dbReference>
<feature type="signal peptide" evidence="14">
    <location>
        <begin position="1"/>
        <end position="27"/>
    </location>
</feature>
<evidence type="ECO:0000256" key="11">
    <source>
        <dbReference type="RuleBase" id="RU003355"/>
    </source>
</evidence>
<sequence length="436" mass="43499">MRSSRITRIAAAAAVAGTTQCVPPANAVAPPPIDNSRLPAAAPAAPVHRTVQREVCAVPELDPAVSPTQFDGLDLEAVWALSRGAGQRVAVIDTGVAPHRRLPGLVGGGDYVFTGDGTQDCDGHGTLAAGIIAAATDHAADRFSGVAPLATVIGIRQSSARFAAVGDAAGVGDVDTLAKAVRIAADLGASVINISAVACRPVGSGLDDRALGAALAYAVETKNTVVVAAAGNTDDGCDADGPMIVTPAWYDDYVLTVGSVDAHGAPSAFTRAGPWVDVAAPGEGVLSLSTVGDAMANSVGGAVVHGTSFAAPVVSGLAALIRSRFPGWTPRQVMDRITATAHHPPGGRDDVVGAGVIDPLAAVSSEVARHAPDRRGADPAARPAPPPPPHPEPVTAPAGLRTALTGTGILLALLLVVLTGRAAAARRRAPAAPAPD</sequence>
<feature type="active site" description="Charge relay system" evidence="10">
    <location>
        <position position="93"/>
    </location>
</feature>
<keyword evidence="5 13" id="KW-0812">Transmembrane</keyword>
<proteinExistence type="inferred from homology"/>
<accession>A0A1B8SK17</accession>
<evidence type="ECO:0000256" key="14">
    <source>
        <dbReference type="SAM" id="SignalP"/>
    </source>
</evidence>